<feature type="repeat" description="Cell wall-binding" evidence="2">
    <location>
        <begin position="114"/>
        <end position="133"/>
    </location>
</feature>
<dbReference type="PROSITE" id="PS51170">
    <property type="entry name" value="CW"/>
    <property type="match status" value="1"/>
</dbReference>
<dbReference type="Pfam" id="PF01473">
    <property type="entry name" value="Choline_bind_1"/>
    <property type="match status" value="1"/>
</dbReference>
<dbReference type="AlphaFoldDB" id="A0A9D2HIC1"/>
<dbReference type="Gene3D" id="2.10.270.20">
    <property type="match status" value="1"/>
</dbReference>
<dbReference type="Gene3D" id="2.10.270.10">
    <property type="entry name" value="Cholin Binding"/>
    <property type="match status" value="3"/>
</dbReference>
<dbReference type="Pfam" id="PF19085">
    <property type="entry name" value="Choline_bind_2"/>
    <property type="match status" value="1"/>
</dbReference>
<evidence type="ECO:0000256" key="2">
    <source>
        <dbReference type="PROSITE-ProRule" id="PRU00591"/>
    </source>
</evidence>
<reference evidence="5" key="2">
    <citation type="submission" date="2021-04" db="EMBL/GenBank/DDBJ databases">
        <authorList>
            <person name="Gilroy R."/>
        </authorList>
    </citation>
    <scope>NUCLEOTIDE SEQUENCE</scope>
    <source>
        <strain evidence="5">CHK178-16964</strain>
    </source>
</reference>
<evidence type="ECO:0000313" key="6">
    <source>
        <dbReference type="Proteomes" id="UP000823900"/>
    </source>
</evidence>
<gene>
    <name evidence="5" type="ORF">IAA07_07430</name>
</gene>
<feature type="signal peptide" evidence="4">
    <location>
        <begin position="1"/>
        <end position="26"/>
    </location>
</feature>
<dbReference type="InterPro" id="IPR018337">
    <property type="entry name" value="Cell_wall/Cho-bd_repeat"/>
</dbReference>
<comment type="caution">
    <text evidence="5">The sequence shown here is derived from an EMBL/GenBank/DDBJ whole genome shotgun (WGS) entry which is preliminary data.</text>
</comment>
<organism evidence="5 6">
    <name type="scientific">Candidatus Lachnoclostridium stercoravium</name>
    <dbReference type="NCBI Taxonomy" id="2838633"/>
    <lineage>
        <taxon>Bacteria</taxon>
        <taxon>Bacillati</taxon>
        <taxon>Bacillota</taxon>
        <taxon>Clostridia</taxon>
        <taxon>Lachnospirales</taxon>
        <taxon>Lachnospiraceae</taxon>
    </lineage>
</organism>
<dbReference type="Pfam" id="PF19127">
    <property type="entry name" value="Choline_bind_3"/>
    <property type="match status" value="1"/>
</dbReference>
<keyword evidence="4" id="KW-0732">Signal</keyword>
<evidence type="ECO:0000256" key="4">
    <source>
        <dbReference type="SAM" id="SignalP"/>
    </source>
</evidence>
<evidence type="ECO:0000256" key="3">
    <source>
        <dbReference type="SAM" id="MobiDB-lite"/>
    </source>
</evidence>
<keyword evidence="1" id="KW-0677">Repeat</keyword>
<name>A0A9D2HIC1_9FIRM</name>
<sequence>MKISRIFSGIALTAFLGAIGSVPAFAAGWTQVDGVWKYTDSRGEYVSNQWEMSNGRYYYLGGDGNLVTNSWIDDEYYVDGNGTRLTDTWVIIEDSNTGKDPGWYYLTSNGKCKKDGWETINGRKYAFDEDGKMRYGWFFDDDDIYYLGDETDGAMKTGWRCLSYDEENTPDDGDVSEQYDSAGDDAKWFYFRESGKAAKADSEGYESHTVNDKKYYFDENGVMVTGWAAVKDSAESGDVTGISKFVYLGTENEGNMYKNTWVYLDEHPGDSDDGEEISDSYGDMPEEGDNAWYYLEGDGTPAYLKSSAKKMGAATTKVGNHSYFFNPYGVMRTGLIRITTDNGEIVGYFGDDQPEDSNPDSEMRTGKTTVYDDFGEKYTFYFNDSGSNKGAGYSGEKNNFLYSNGVLVKAEDGMDYEAFKVDGKVYLVNETGKVQTSSKAYKCDGTYTYRISGGKVYYTDDEGEADGEVTEGGSLPDVEYHEEYDL</sequence>
<proteinExistence type="predicted"/>
<reference evidence="5" key="1">
    <citation type="journal article" date="2021" name="PeerJ">
        <title>Extensive microbial diversity within the chicken gut microbiome revealed by metagenomics and culture.</title>
        <authorList>
            <person name="Gilroy R."/>
            <person name="Ravi A."/>
            <person name="Getino M."/>
            <person name="Pursley I."/>
            <person name="Horton D.L."/>
            <person name="Alikhan N.F."/>
            <person name="Baker D."/>
            <person name="Gharbi K."/>
            <person name="Hall N."/>
            <person name="Watson M."/>
            <person name="Adriaenssens E.M."/>
            <person name="Foster-Nyarko E."/>
            <person name="Jarju S."/>
            <person name="Secka A."/>
            <person name="Antonio M."/>
            <person name="Oren A."/>
            <person name="Chaudhuri R.R."/>
            <person name="La Ragione R."/>
            <person name="Hildebrand F."/>
            <person name="Pallen M.J."/>
        </authorList>
    </citation>
    <scope>NUCLEOTIDE SEQUENCE</scope>
    <source>
        <strain evidence="5">CHK178-16964</strain>
    </source>
</reference>
<evidence type="ECO:0000256" key="1">
    <source>
        <dbReference type="ARBA" id="ARBA00022737"/>
    </source>
</evidence>
<feature type="region of interest" description="Disordered" evidence="3">
    <location>
        <begin position="461"/>
        <end position="486"/>
    </location>
</feature>
<accession>A0A9D2HIC1</accession>
<protein>
    <submittedName>
        <fullName evidence="5">Cell wall-binding protein</fullName>
    </submittedName>
</protein>
<dbReference type="Proteomes" id="UP000823900">
    <property type="component" value="Unassembled WGS sequence"/>
</dbReference>
<dbReference type="EMBL" id="DWZA01000065">
    <property type="protein sequence ID" value="HJA71397.1"/>
    <property type="molecule type" value="Genomic_DNA"/>
</dbReference>
<dbReference type="SUPFAM" id="SSF69360">
    <property type="entry name" value="Cell wall binding repeat"/>
    <property type="match status" value="1"/>
</dbReference>
<feature type="chain" id="PRO_5039569348" evidence="4">
    <location>
        <begin position="27"/>
        <end position="486"/>
    </location>
</feature>
<evidence type="ECO:0000313" key="5">
    <source>
        <dbReference type="EMBL" id="HJA71397.1"/>
    </source>
</evidence>